<organism evidence="1 2">
    <name type="scientific">Polyplax serrata</name>
    <name type="common">Common mouse louse</name>
    <dbReference type="NCBI Taxonomy" id="468196"/>
    <lineage>
        <taxon>Eukaryota</taxon>
        <taxon>Metazoa</taxon>
        <taxon>Ecdysozoa</taxon>
        <taxon>Arthropoda</taxon>
        <taxon>Hexapoda</taxon>
        <taxon>Insecta</taxon>
        <taxon>Pterygota</taxon>
        <taxon>Neoptera</taxon>
        <taxon>Paraneoptera</taxon>
        <taxon>Psocodea</taxon>
        <taxon>Troctomorpha</taxon>
        <taxon>Phthiraptera</taxon>
        <taxon>Anoplura</taxon>
        <taxon>Polyplacidae</taxon>
        <taxon>Polyplax</taxon>
    </lineage>
</organism>
<evidence type="ECO:0000313" key="1">
    <source>
        <dbReference type="EMBL" id="KAK6631774.1"/>
    </source>
</evidence>
<dbReference type="InterPro" id="IPR050869">
    <property type="entry name" value="H3K4_H4K5_MeTrfase"/>
</dbReference>
<reference evidence="1 2" key="1">
    <citation type="submission" date="2023-10" db="EMBL/GenBank/DDBJ databases">
        <title>Genomes of two closely related lineages of the louse Polyplax serrata with different host specificities.</title>
        <authorList>
            <person name="Martinu J."/>
            <person name="Tarabai H."/>
            <person name="Stefka J."/>
            <person name="Hypsa V."/>
        </authorList>
    </citation>
    <scope>NUCLEOTIDE SEQUENCE [LARGE SCALE GENOMIC DNA]</scope>
    <source>
        <strain evidence="1">HR10_N</strain>
    </source>
</reference>
<accession>A0AAN8NXF7</accession>
<dbReference type="PANTHER" id="PTHR12197:SF251">
    <property type="entry name" value="EG:BACR7C10.4 PROTEIN"/>
    <property type="match status" value="1"/>
</dbReference>
<dbReference type="Gene3D" id="1.25.40.970">
    <property type="match status" value="1"/>
</dbReference>
<evidence type="ECO:0000313" key="2">
    <source>
        <dbReference type="Proteomes" id="UP001372834"/>
    </source>
</evidence>
<dbReference type="Proteomes" id="UP001372834">
    <property type="component" value="Unassembled WGS sequence"/>
</dbReference>
<sequence length="321" mass="37163">MLSRLIIKLNKGGTNEKSHYTELKFRTFKDLLSHYNEIKKDEKRMEHFISLNSVLHEYLKDQLIPNTAELLSIYGKMVINTFNILDAEMQSIGSGLYLAASVIDHSCAPNAVAVFEGRKIYIRTLCDIPSLNWMNVYISYIELLNLPTVRQKELQSLYYFLCECSKCLDIDEFRRMTATFCQNEDCNECVLGDTEEIIIKCNLDICKICLEKQKKLLYPTNIYNVKILDLAMESCIALENWEGALFYGKQLLEPFRSYYGEQHPLRGIFLMKLGKIGLLLDYVEEAKQYFAEASSILLTTHGCKHPLVKDELCNYMKQCQV</sequence>
<gene>
    <name evidence="1" type="ORF">RUM43_013838</name>
</gene>
<proteinExistence type="predicted"/>
<dbReference type="SUPFAM" id="SSF82199">
    <property type="entry name" value="SET domain"/>
    <property type="match status" value="1"/>
</dbReference>
<name>A0AAN8NXF7_POLSC</name>
<dbReference type="InterPro" id="IPR046341">
    <property type="entry name" value="SET_dom_sf"/>
</dbReference>
<comment type="caution">
    <text evidence="1">The sequence shown here is derived from an EMBL/GenBank/DDBJ whole genome shotgun (WGS) entry which is preliminary data.</text>
</comment>
<protein>
    <recommendedName>
        <fullName evidence="3">SET and MYND domain-containing protein 3</fullName>
    </recommendedName>
</protein>
<dbReference type="AlphaFoldDB" id="A0AAN8NXF7"/>
<dbReference type="EMBL" id="JAWJWE010000008">
    <property type="protein sequence ID" value="KAK6631774.1"/>
    <property type="molecule type" value="Genomic_DNA"/>
</dbReference>
<dbReference type="Gene3D" id="1.25.40.10">
    <property type="entry name" value="Tetratricopeptide repeat domain"/>
    <property type="match status" value="1"/>
</dbReference>
<dbReference type="Gene3D" id="2.170.270.10">
    <property type="entry name" value="SET domain"/>
    <property type="match status" value="1"/>
</dbReference>
<dbReference type="PANTHER" id="PTHR12197">
    <property type="entry name" value="HISTONE-LYSINE N-METHYLTRANSFERASE SMYD"/>
    <property type="match status" value="1"/>
</dbReference>
<evidence type="ECO:0008006" key="3">
    <source>
        <dbReference type="Google" id="ProtNLM"/>
    </source>
</evidence>
<dbReference type="GO" id="GO:0005634">
    <property type="term" value="C:nucleus"/>
    <property type="evidence" value="ECO:0007669"/>
    <property type="project" value="TreeGrafter"/>
</dbReference>
<dbReference type="InterPro" id="IPR011990">
    <property type="entry name" value="TPR-like_helical_dom_sf"/>
</dbReference>